<organism evidence="1">
    <name type="scientific">Physcomitrium patens</name>
    <name type="common">Spreading-leaved earth moss</name>
    <name type="synonym">Physcomitrella patens</name>
    <dbReference type="NCBI Taxonomy" id="3218"/>
    <lineage>
        <taxon>Eukaryota</taxon>
        <taxon>Viridiplantae</taxon>
        <taxon>Streptophyta</taxon>
        <taxon>Embryophyta</taxon>
        <taxon>Bryophyta</taxon>
        <taxon>Bryophytina</taxon>
        <taxon>Bryopsida</taxon>
        <taxon>Funariidae</taxon>
        <taxon>Funariales</taxon>
        <taxon>Funariaceae</taxon>
        <taxon>Physcomitrium</taxon>
    </lineage>
</organism>
<dbReference type="EMBL" id="ABEU02000021">
    <property type="protein sequence ID" value="PNR31697.1"/>
    <property type="molecule type" value="Genomic_DNA"/>
</dbReference>
<dbReference type="EnsemblPlants" id="Pp3c21_6900V3.1">
    <property type="protein sequence ID" value="PAC:32914898.CDS.1"/>
    <property type="gene ID" value="Pp3c21_6900"/>
</dbReference>
<reference evidence="1 3" key="1">
    <citation type="journal article" date="2008" name="Science">
        <title>The Physcomitrella genome reveals evolutionary insights into the conquest of land by plants.</title>
        <authorList>
            <person name="Rensing S."/>
            <person name="Lang D."/>
            <person name="Zimmer A."/>
            <person name="Terry A."/>
            <person name="Salamov A."/>
            <person name="Shapiro H."/>
            <person name="Nishiyama T."/>
            <person name="Perroud P.-F."/>
            <person name="Lindquist E."/>
            <person name="Kamisugi Y."/>
            <person name="Tanahashi T."/>
            <person name="Sakakibara K."/>
            <person name="Fujita T."/>
            <person name="Oishi K."/>
            <person name="Shin-I T."/>
            <person name="Kuroki Y."/>
            <person name="Toyoda A."/>
            <person name="Suzuki Y."/>
            <person name="Hashimoto A."/>
            <person name="Yamaguchi K."/>
            <person name="Sugano A."/>
            <person name="Kohara Y."/>
            <person name="Fujiyama A."/>
            <person name="Anterola A."/>
            <person name="Aoki S."/>
            <person name="Ashton N."/>
            <person name="Barbazuk W.B."/>
            <person name="Barker E."/>
            <person name="Bennetzen J."/>
            <person name="Bezanilla M."/>
            <person name="Blankenship R."/>
            <person name="Cho S.H."/>
            <person name="Dutcher S."/>
            <person name="Estelle M."/>
            <person name="Fawcett J.A."/>
            <person name="Gundlach H."/>
            <person name="Hanada K."/>
            <person name="Heyl A."/>
            <person name="Hicks K.A."/>
            <person name="Hugh J."/>
            <person name="Lohr M."/>
            <person name="Mayer K."/>
            <person name="Melkozernov A."/>
            <person name="Murata T."/>
            <person name="Nelson D."/>
            <person name="Pils B."/>
            <person name="Prigge M."/>
            <person name="Reiss B."/>
            <person name="Renner T."/>
            <person name="Rombauts S."/>
            <person name="Rushton P."/>
            <person name="Sanderfoot A."/>
            <person name="Schween G."/>
            <person name="Shiu S.-H."/>
            <person name="Stueber K."/>
            <person name="Theodoulou F.L."/>
            <person name="Tu H."/>
            <person name="Van de Peer Y."/>
            <person name="Verrier P.J."/>
            <person name="Waters E."/>
            <person name="Wood A."/>
            <person name="Yang L."/>
            <person name="Cove D."/>
            <person name="Cuming A."/>
            <person name="Hasebe M."/>
            <person name="Lucas S."/>
            <person name="Mishler D.B."/>
            <person name="Reski R."/>
            <person name="Grigoriev I."/>
            <person name="Quatrano R.S."/>
            <person name="Boore J.L."/>
        </authorList>
    </citation>
    <scope>NUCLEOTIDE SEQUENCE [LARGE SCALE GENOMIC DNA]</scope>
    <source>
        <strain evidence="2 3">cv. Gransden 2004</strain>
    </source>
</reference>
<gene>
    <name evidence="1" type="ORF">PHYPA_025819</name>
</gene>
<evidence type="ECO:0000313" key="3">
    <source>
        <dbReference type="Proteomes" id="UP000006727"/>
    </source>
</evidence>
<evidence type="ECO:0000313" key="1">
    <source>
        <dbReference type="EMBL" id="PNR31697.1"/>
    </source>
</evidence>
<proteinExistence type="predicted"/>
<reference evidence="1 3" key="2">
    <citation type="journal article" date="2018" name="Plant J.">
        <title>The Physcomitrella patens chromosome-scale assembly reveals moss genome structure and evolution.</title>
        <authorList>
            <person name="Lang D."/>
            <person name="Ullrich K.K."/>
            <person name="Murat F."/>
            <person name="Fuchs J."/>
            <person name="Jenkins J."/>
            <person name="Haas F.B."/>
            <person name="Piednoel M."/>
            <person name="Gundlach H."/>
            <person name="Van Bel M."/>
            <person name="Meyberg R."/>
            <person name="Vives C."/>
            <person name="Morata J."/>
            <person name="Symeonidi A."/>
            <person name="Hiss M."/>
            <person name="Muchero W."/>
            <person name="Kamisugi Y."/>
            <person name="Saleh O."/>
            <person name="Blanc G."/>
            <person name="Decker E.L."/>
            <person name="van Gessel N."/>
            <person name="Grimwood J."/>
            <person name="Hayes R.D."/>
            <person name="Graham S.W."/>
            <person name="Gunter L.E."/>
            <person name="McDaniel S.F."/>
            <person name="Hoernstein S.N.W."/>
            <person name="Larsson A."/>
            <person name="Li F.W."/>
            <person name="Perroud P.F."/>
            <person name="Phillips J."/>
            <person name="Ranjan P."/>
            <person name="Rokshar D.S."/>
            <person name="Rothfels C.J."/>
            <person name="Schneider L."/>
            <person name="Shu S."/>
            <person name="Stevenson D.W."/>
            <person name="Thummler F."/>
            <person name="Tillich M."/>
            <person name="Villarreal Aguilar J.C."/>
            <person name="Widiez T."/>
            <person name="Wong G.K."/>
            <person name="Wymore A."/>
            <person name="Zhang Y."/>
            <person name="Zimmer A.D."/>
            <person name="Quatrano R.S."/>
            <person name="Mayer K.F.X."/>
            <person name="Goodstein D."/>
            <person name="Casacuberta J.M."/>
            <person name="Vandepoele K."/>
            <person name="Reski R."/>
            <person name="Cuming A.C."/>
            <person name="Tuskan G.A."/>
            <person name="Maumus F."/>
            <person name="Salse J."/>
            <person name="Schmutz J."/>
            <person name="Rensing S.A."/>
        </authorList>
    </citation>
    <scope>NUCLEOTIDE SEQUENCE [LARGE SCALE GENOMIC DNA]</scope>
    <source>
        <strain evidence="2 3">cv. Gransden 2004</strain>
    </source>
</reference>
<name>A0A2K1IR07_PHYPA</name>
<evidence type="ECO:0000313" key="2">
    <source>
        <dbReference type="EnsemblPlants" id="PAC:32914898.CDS.1"/>
    </source>
</evidence>
<protein>
    <submittedName>
        <fullName evidence="1 2">Uncharacterized protein</fullName>
    </submittedName>
</protein>
<reference evidence="2" key="3">
    <citation type="submission" date="2020-12" db="UniProtKB">
        <authorList>
            <consortium name="EnsemblPlants"/>
        </authorList>
    </citation>
    <scope>IDENTIFICATION</scope>
</reference>
<sequence>MRSQLQVEKSPLALEKLTPFEGSPADRRILLLTSSRACTGFFMKGVNYSYPKIMASPTFPHETTSGLK</sequence>
<dbReference type="Proteomes" id="UP000006727">
    <property type="component" value="Chromosome 21"/>
</dbReference>
<dbReference type="InParanoid" id="A0A2K1IR07"/>
<dbReference type="Gramene" id="Pp3c21_6900V3.1">
    <property type="protein sequence ID" value="PAC:32914898.CDS.1"/>
    <property type="gene ID" value="Pp3c21_6900"/>
</dbReference>
<keyword evidence="3" id="KW-1185">Reference proteome</keyword>
<accession>A0A2K1IR07</accession>
<dbReference type="AlphaFoldDB" id="A0A2K1IR07"/>